<sequence length="232" mass="26033">MQFLSSHHSWLYHWALPKGKYGTTTAATVSRDILYSFPNIHIRLMVSIGGNTPSANQDVRLGNIMVSSQDRGQGSILQGLETYYKANSYQLKAHVAQILDKKPQLCKKDSQPSATSNRFPNPAHLIARPEHGKEDNNPTINYGLIASANQLIKDACIHNKLAVEKGIFCFKIEEASLINHFPYLQGFIAIIAAVYIKDLLQQILPNKVKAERQITEILNASEYKASWIPRTF</sequence>
<reference evidence="2" key="1">
    <citation type="journal article" date="2021" name="Nat. Commun.">
        <title>Genetic determinants of endophytism in the Arabidopsis root mycobiome.</title>
        <authorList>
            <person name="Mesny F."/>
            <person name="Miyauchi S."/>
            <person name="Thiergart T."/>
            <person name="Pickel B."/>
            <person name="Atanasova L."/>
            <person name="Karlsson M."/>
            <person name="Huettel B."/>
            <person name="Barry K.W."/>
            <person name="Haridas S."/>
            <person name="Chen C."/>
            <person name="Bauer D."/>
            <person name="Andreopoulos W."/>
            <person name="Pangilinan J."/>
            <person name="LaButti K."/>
            <person name="Riley R."/>
            <person name="Lipzen A."/>
            <person name="Clum A."/>
            <person name="Drula E."/>
            <person name="Henrissat B."/>
            <person name="Kohler A."/>
            <person name="Grigoriev I.V."/>
            <person name="Martin F.M."/>
            <person name="Hacquard S."/>
        </authorList>
    </citation>
    <scope>NUCLEOTIDE SEQUENCE</scope>
    <source>
        <strain evidence="2">MPI-CAGE-CH-0235</strain>
    </source>
</reference>
<comment type="caution">
    <text evidence="2">The sequence shown here is derived from an EMBL/GenBank/DDBJ whole genome shotgun (WGS) entry which is preliminary data.</text>
</comment>
<proteinExistence type="predicted"/>
<evidence type="ECO:0000313" key="3">
    <source>
        <dbReference type="Proteomes" id="UP000813444"/>
    </source>
</evidence>
<dbReference type="PANTHER" id="PTHR46082:SF11">
    <property type="entry name" value="AAA+ ATPASE DOMAIN-CONTAINING PROTEIN-RELATED"/>
    <property type="match status" value="1"/>
</dbReference>
<dbReference type="EMBL" id="JAGPNK010000008">
    <property type="protein sequence ID" value="KAH7316950.1"/>
    <property type="molecule type" value="Genomic_DNA"/>
</dbReference>
<organism evidence="2 3">
    <name type="scientific">Stachybotrys elegans</name>
    <dbReference type="NCBI Taxonomy" id="80388"/>
    <lineage>
        <taxon>Eukaryota</taxon>
        <taxon>Fungi</taxon>
        <taxon>Dikarya</taxon>
        <taxon>Ascomycota</taxon>
        <taxon>Pezizomycotina</taxon>
        <taxon>Sordariomycetes</taxon>
        <taxon>Hypocreomycetidae</taxon>
        <taxon>Hypocreales</taxon>
        <taxon>Stachybotryaceae</taxon>
        <taxon>Stachybotrys</taxon>
    </lineage>
</organism>
<dbReference type="InterPro" id="IPR035994">
    <property type="entry name" value="Nucleoside_phosphorylase_sf"/>
</dbReference>
<dbReference type="Gene3D" id="3.40.50.1580">
    <property type="entry name" value="Nucleoside phosphorylase domain"/>
    <property type="match status" value="1"/>
</dbReference>
<dbReference type="Proteomes" id="UP000813444">
    <property type="component" value="Unassembled WGS sequence"/>
</dbReference>
<accession>A0A8K0WQ69</accession>
<dbReference type="PANTHER" id="PTHR46082">
    <property type="entry name" value="ATP/GTP-BINDING PROTEIN-RELATED"/>
    <property type="match status" value="1"/>
</dbReference>
<name>A0A8K0WQ69_9HYPO</name>
<dbReference type="SUPFAM" id="SSF53167">
    <property type="entry name" value="Purine and uridine phosphorylases"/>
    <property type="match status" value="1"/>
</dbReference>
<feature type="region of interest" description="Disordered" evidence="1">
    <location>
        <begin position="107"/>
        <end position="132"/>
    </location>
</feature>
<dbReference type="AlphaFoldDB" id="A0A8K0WQ69"/>
<keyword evidence="3" id="KW-1185">Reference proteome</keyword>
<gene>
    <name evidence="2" type="ORF">B0I35DRAFT_451749</name>
</gene>
<evidence type="ECO:0000313" key="2">
    <source>
        <dbReference type="EMBL" id="KAH7316950.1"/>
    </source>
</evidence>
<dbReference type="GO" id="GO:0003824">
    <property type="term" value="F:catalytic activity"/>
    <property type="evidence" value="ECO:0007669"/>
    <property type="project" value="InterPro"/>
</dbReference>
<evidence type="ECO:0000256" key="1">
    <source>
        <dbReference type="SAM" id="MobiDB-lite"/>
    </source>
</evidence>
<evidence type="ECO:0008006" key="4">
    <source>
        <dbReference type="Google" id="ProtNLM"/>
    </source>
</evidence>
<dbReference type="OrthoDB" id="1577640at2759"/>
<dbReference type="GO" id="GO:0009116">
    <property type="term" value="P:nucleoside metabolic process"/>
    <property type="evidence" value="ECO:0007669"/>
    <property type="project" value="InterPro"/>
</dbReference>
<dbReference type="InterPro" id="IPR053137">
    <property type="entry name" value="NLR-like"/>
</dbReference>
<protein>
    <recommendedName>
        <fullName evidence="4">Nucleoside phosphorylase domain-containing protein</fullName>
    </recommendedName>
</protein>